<evidence type="ECO:0000256" key="3">
    <source>
        <dbReference type="SAM" id="SignalP"/>
    </source>
</evidence>
<comment type="caution">
    <text evidence="5">The sequence shown here is derived from an EMBL/GenBank/DDBJ whole genome shotgun (WGS) entry which is preliminary data.</text>
</comment>
<feature type="signal peptide" evidence="3">
    <location>
        <begin position="1"/>
        <end position="23"/>
    </location>
</feature>
<evidence type="ECO:0000256" key="2">
    <source>
        <dbReference type="ARBA" id="ARBA00023110"/>
    </source>
</evidence>
<dbReference type="InterPro" id="IPR050280">
    <property type="entry name" value="OMP_Chaperone_SurA"/>
</dbReference>
<dbReference type="GO" id="GO:0003755">
    <property type="term" value="F:peptidyl-prolyl cis-trans isomerase activity"/>
    <property type="evidence" value="ECO:0007669"/>
    <property type="project" value="UniProtKB-KW"/>
</dbReference>
<dbReference type="PANTHER" id="PTHR47637">
    <property type="entry name" value="CHAPERONE SURA"/>
    <property type="match status" value="1"/>
</dbReference>
<sequence length="309" mass="33395">MLKTTRAAAVSVAMALLAGTIVAPHPVAAQSAIRMLVNDQPITSYAVSQRSKLNRLTGGKGGEKVALDELVNEAIQQTEAKRRGISIPDAQLDAAVAQIAKQVKLSPKQLEAALGQQGIQIQSLRERIRAQITWSRLVQAKVRSSRSVGERDITAQILARGDQAASRTIREFMLQQIIFVVPRGSAQGAYAKRRQEAESFRNRFPGCDGALPYAQTFKGVVVKPMGRRDTTQLTGPLGDELMKTSVGTTTKPQVTENGVEMLAVCATEDVASDAGARAEIQSELSSEEAKKLADDYMAELKAKAKIEQR</sequence>
<proteinExistence type="predicted"/>
<feature type="domain" description="SurA N-terminal" evidence="4">
    <location>
        <begin position="64"/>
        <end position="137"/>
    </location>
</feature>
<dbReference type="RefSeq" id="WP_183852198.1">
    <property type="nucleotide sequence ID" value="NZ_JACHOO010000001.1"/>
</dbReference>
<keyword evidence="6" id="KW-1185">Reference proteome</keyword>
<keyword evidence="1 3" id="KW-0732">Signal</keyword>
<keyword evidence="2" id="KW-0697">Rotamase</keyword>
<dbReference type="EMBL" id="JACHOO010000001">
    <property type="protein sequence ID" value="MBB5751485.1"/>
    <property type="molecule type" value="Genomic_DNA"/>
</dbReference>
<keyword evidence="5" id="KW-0413">Isomerase</keyword>
<dbReference type="InterPro" id="IPR015391">
    <property type="entry name" value="SurA_N"/>
</dbReference>
<evidence type="ECO:0000313" key="6">
    <source>
        <dbReference type="Proteomes" id="UP000523821"/>
    </source>
</evidence>
<dbReference type="PANTHER" id="PTHR47637:SF1">
    <property type="entry name" value="CHAPERONE SURA"/>
    <property type="match status" value="1"/>
</dbReference>
<dbReference type="SUPFAM" id="SSF109998">
    <property type="entry name" value="Triger factor/SurA peptide-binding domain-like"/>
    <property type="match status" value="1"/>
</dbReference>
<gene>
    <name evidence="5" type="ORF">GGQ63_000528</name>
</gene>
<name>A0A7W9CT80_9HYPH</name>
<dbReference type="Proteomes" id="UP000523821">
    <property type="component" value="Unassembled WGS sequence"/>
</dbReference>
<dbReference type="AlphaFoldDB" id="A0A7W9CT80"/>
<dbReference type="Gene3D" id="1.10.4030.10">
    <property type="entry name" value="Porin chaperone SurA, peptide-binding domain"/>
    <property type="match status" value="1"/>
</dbReference>
<organism evidence="5 6">
    <name type="scientific">Prosthecomicrobium pneumaticum</name>
    <dbReference type="NCBI Taxonomy" id="81895"/>
    <lineage>
        <taxon>Bacteria</taxon>
        <taxon>Pseudomonadati</taxon>
        <taxon>Pseudomonadota</taxon>
        <taxon>Alphaproteobacteria</taxon>
        <taxon>Hyphomicrobiales</taxon>
        <taxon>Kaistiaceae</taxon>
        <taxon>Prosthecomicrobium</taxon>
    </lineage>
</organism>
<feature type="chain" id="PRO_5030718878" evidence="3">
    <location>
        <begin position="24"/>
        <end position="309"/>
    </location>
</feature>
<evidence type="ECO:0000256" key="1">
    <source>
        <dbReference type="ARBA" id="ARBA00022729"/>
    </source>
</evidence>
<dbReference type="Pfam" id="PF09312">
    <property type="entry name" value="SurA_N"/>
    <property type="match status" value="1"/>
</dbReference>
<evidence type="ECO:0000259" key="4">
    <source>
        <dbReference type="Pfam" id="PF09312"/>
    </source>
</evidence>
<reference evidence="5 6" key="1">
    <citation type="submission" date="2020-08" db="EMBL/GenBank/DDBJ databases">
        <title>Genomic Encyclopedia of Type Strains, Phase IV (KMG-IV): sequencing the most valuable type-strain genomes for metagenomic binning, comparative biology and taxonomic classification.</title>
        <authorList>
            <person name="Goeker M."/>
        </authorList>
    </citation>
    <scope>NUCLEOTIDE SEQUENCE [LARGE SCALE GENOMIC DNA]</scope>
    <source>
        <strain evidence="5 6">DSM 16268</strain>
    </source>
</reference>
<protein>
    <submittedName>
        <fullName evidence="5">Peptidyl-prolyl cis-trans isomerase SurA</fullName>
        <ecNumber evidence="5">5.2.1.8</ecNumber>
    </submittedName>
</protein>
<dbReference type="EC" id="5.2.1.8" evidence="5"/>
<dbReference type="InterPro" id="IPR027304">
    <property type="entry name" value="Trigger_fact/SurA_dom_sf"/>
</dbReference>
<evidence type="ECO:0000313" key="5">
    <source>
        <dbReference type="EMBL" id="MBB5751485.1"/>
    </source>
</evidence>
<accession>A0A7W9CT80</accession>